<dbReference type="OMA" id="WRRMITS"/>
<dbReference type="CDD" id="cd22157">
    <property type="entry name" value="F-box_AtFBW1-like"/>
    <property type="match status" value="1"/>
</dbReference>
<accession>V4K5U6</accession>
<gene>
    <name evidence="2" type="ORF">EUTSA_v10005704mg</name>
</gene>
<feature type="domain" description="F-box" evidence="1">
    <location>
        <begin position="39"/>
        <end position="72"/>
    </location>
</feature>
<dbReference type="EMBL" id="KI517748">
    <property type="protein sequence ID" value="ESQ32950.1"/>
    <property type="molecule type" value="Genomic_DNA"/>
</dbReference>
<evidence type="ECO:0000259" key="1">
    <source>
        <dbReference type="Pfam" id="PF00646"/>
    </source>
</evidence>
<dbReference type="PANTHER" id="PTHR31672">
    <property type="entry name" value="BNACNNG10540D PROTEIN"/>
    <property type="match status" value="1"/>
</dbReference>
<dbReference type="Proteomes" id="UP000030689">
    <property type="component" value="Unassembled WGS sequence"/>
</dbReference>
<dbReference type="PANTHER" id="PTHR31672:SF13">
    <property type="entry name" value="F-BOX PROTEIN CPR30-LIKE"/>
    <property type="match status" value="1"/>
</dbReference>
<dbReference type="AlphaFoldDB" id="V4K5U6"/>
<sequence>MEEQKKHEKSKLASSSERYRVSKRRRRRREVIIEIIPNDDALEEILVRLPVKSLFRFQTVSKQWRRMITSKDWFMSNFALKTMRLEWSSAWLVKEEEEYHIYDKPEDETVMVCTSLDGLVCFHGGTELKEPIRVINPATRWSQTLPLAKIQLEHLHIKA</sequence>
<dbReference type="InterPro" id="IPR001810">
    <property type="entry name" value="F-box_dom"/>
</dbReference>
<reference evidence="2 3" key="1">
    <citation type="journal article" date="2013" name="Front. Plant Sci.">
        <title>The Reference Genome of the Halophytic Plant Eutrema salsugineum.</title>
        <authorList>
            <person name="Yang R."/>
            <person name="Jarvis D.E."/>
            <person name="Chen H."/>
            <person name="Beilstein M.A."/>
            <person name="Grimwood J."/>
            <person name="Jenkins J."/>
            <person name="Shu S."/>
            <person name="Prochnik S."/>
            <person name="Xin M."/>
            <person name="Ma C."/>
            <person name="Schmutz J."/>
            <person name="Wing R.A."/>
            <person name="Mitchell-Olds T."/>
            <person name="Schumaker K.S."/>
            <person name="Wang X."/>
        </authorList>
    </citation>
    <scope>NUCLEOTIDE SEQUENCE [LARGE SCALE GENOMIC DNA]</scope>
</reference>
<dbReference type="Gramene" id="ESQ32950">
    <property type="protein sequence ID" value="ESQ32950"/>
    <property type="gene ID" value="EUTSA_v10005704mg"/>
</dbReference>
<dbReference type="InterPro" id="IPR036047">
    <property type="entry name" value="F-box-like_dom_sf"/>
</dbReference>
<dbReference type="eggNOG" id="ENOG502S1ZX">
    <property type="taxonomic scope" value="Eukaryota"/>
</dbReference>
<dbReference type="Gene3D" id="1.20.1280.50">
    <property type="match status" value="1"/>
</dbReference>
<name>V4K5U6_EUTSA</name>
<organism evidence="2 3">
    <name type="scientific">Eutrema salsugineum</name>
    <name type="common">Saltwater cress</name>
    <name type="synonym">Sisymbrium salsugineum</name>
    <dbReference type="NCBI Taxonomy" id="72664"/>
    <lineage>
        <taxon>Eukaryota</taxon>
        <taxon>Viridiplantae</taxon>
        <taxon>Streptophyta</taxon>
        <taxon>Embryophyta</taxon>
        <taxon>Tracheophyta</taxon>
        <taxon>Spermatophyta</taxon>
        <taxon>Magnoliopsida</taxon>
        <taxon>eudicotyledons</taxon>
        <taxon>Gunneridae</taxon>
        <taxon>Pentapetalae</taxon>
        <taxon>rosids</taxon>
        <taxon>malvids</taxon>
        <taxon>Brassicales</taxon>
        <taxon>Brassicaceae</taxon>
        <taxon>Eutremeae</taxon>
        <taxon>Eutrema</taxon>
    </lineage>
</organism>
<dbReference type="SUPFAM" id="SSF81383">
    <property type="entry name" value="F-box domain"/>
    <property type="match status" value="1"/>
</dbReference>
<protein>
    <recommendedName>
        <fullName evidence="1">F-box domain-containing protein</fullName>
    </recommendedName>
</protein>
<dbReference type="KEGG" id="eus:EUTSA_v10005704mg"/>
<dbReference type="InterPro" id="IPR050796">
    <property type="entry name" value="SCF_F-box_component"/>
</dbReference>
<evidence type="ECO:0000313" key="3">
    <source>
        <dbReference type="Proteomes" id="UP000030689"/>
    </source>
</evidence>
<keyword evidence="3" id="KW-1185">Reference proteome</keyword>
<dbReference type="Pfam" id="PF00646">
    <property type="entry name" value="F-box"/>
    <property type="match status" value="1"/>
</dbReference>
<evidence type="ECO:0000313" key="2">
    <source>
        <dbReference type="EMBL" id="ESQ32950.1"/>
    </source>
</evidence>
<proteinExistence type="predicted"/>
<feature type="non-terminal residue" evidence="2">
    <location>
        <position position="159"/>
    </location>
</feature>